<name>A0A7D6VTJ7_9CLOT</name>
<proteinExistence type="predicted"/>
<dbReference type="NCBIfam" id="NF041635">
    <property type="entry name" value="STM3941_fam"/>
    <property type="match status" value="1"/>
</dbReference>
<keyword evidence="1" id="KW-0472">Membrane</keyword>
<evidence type="ECO:0000313" key="2">
    <source>
        <dbReference type="EMBL" id="QLY82126.1"/>
    </source>
</evidence>
<dbReference type="KEGG" id="cint:HZF06_11220"/>
<feature type="transmembrane region" description="Helical" evidence="1">
    <location>
        <begin position="12"/>
        <end position="32"/>
    </location>
</feature>
<reference evidence="2 3" key="1">
    <citation type="submission" date="2020-07" db="EMBL/GenBank/DDBJ databases">
        <title>Electron transfer.</title>
        <authorList>
            <person name="Huang L."/>
            <person name="Liu X."/>
            <person name="Zhou S."/>
        </authorList>
    </citation>
    <scope>NUCLEOTIDE SEQUENCE [LARGE SCALE GENOMIC DNA]</scope>
    <source>
        <strain evidence="2 3">Lx1</strain>
    </source>
</reference>
<gene>
    <name evidence="2" type="ORF">HZF06_11220</name>
</gene>
<dbReference type="InterPro" id="IPR048136">
    <property type="entry name" value="STM3941-like"/>
</dbReference>
<dbReference type="Proteomes" id="UP000512286">
    <property type="component" value="Chromosome"/>
</dbReference>
<dbReference type="RefSeq" id="WP_181603562.1">
    <property type="nucleotide sequence ID" value="NZ_CP059378.1"/>
</dbReference>
<evidence type="ECO:0008006" key="4">
    <source>
        <dbReference type="Google" id="ProtNLM"/>
    </source>
</evidence>
<protein>
    <recommendedName>
        <fullName evidence="4">PH domain-containing protein</fullName>
    </recommendedName>
</protein>
<dbReference type="EMBL" id="CP059378">
    <property type="protein sequence ID" value="QLY82126.1"/>
    <property type="molecule type" value="Genomic_DNA"/>
</dbReference>
<feature type="transmembrane region" description="Helical" evidence="1">
    <location>
        <begin position="38"/>
        <end position="61"/>
    </location>
</feature>
<keyword evidence="1" id="KW-1133">Transmembrane helix</keyword>
<evidence type="ECO:0000313" key="3">
    <source>
        <dbReference type="Proteomes" id="UP000512286"/>
    </source>
</evidence>
<dbReference type="AlphaFoldDB" id="A0A7D6VTJ7"/>
<keyword evidence="1" id="KW-0812">Transmembrane</keyword>
<organism evidence="2 3">
    <name type="scientific">Clostridium intestinale</name>
    <dbReference type="NCBI Taxonomy" id="36845"/>
    <lineage>
        <taxon>Bacteria</taxon>
        <taxon>Bacillati</taxon>
        <taxon>Bacillota</taxon>
        <taxon>Clostridia</taxon>
        <taxon>Eubacteriales</taxon>
        <taxon>Clostridiaceae</taxon>
        <taxon>Clostridium</taxon>
    </lineage>
</organism>
<sequence length="170" mass="19784">MDEIIIRESLSKVIKTIIFATINIFLCFWYFFNGTVNNMILNLIFGILLLLLCPLGLAFIIKNVIYKRALLKIDDNGITVISSLSSIGFIDYNNIKSVYEFEKLKQKFLAIDLIDLHKFINNISPFKKLIIKFNLKLKYPVICINLDTSDMKLDEVLRIINDRLEYNLKP</sequence>
<accession>A0A7D6VTJ7</accession>
<evidence type="ECO:0000256" key="1">
    <source>
        <dbReference type="SAM" id="Phobius"/>
    </source>
</evidence>